<name>A0A5J5EX50_9PEZI</name>
<feature type="compositionally biased region" description="Low complexity" evidence="1">
    <location>
        <begin position="443"/>
        <end position="452"/>
    </location>
</feature>
<dbReference type="Proteomes" id="UP000326924">
    <property type="component" value="Unassembled WGS sequence"/>
</dbReference>
<dbReference type="OrthoDB" id="2536795at2759"/>
<feature type="compositionally biased region" description="Polar residues" evidence="1">
    <location>
        <begin position="395"/>
        <end position="406"/>
    </location>
</feature>
<feature type="compositionally biased region" description="Basic residues" evidence="1">
    <location>
        <begin position="1"/>
        <end position="23"/>
    </location>
</feature>
<accession>A0A5J5EX50</accession>
<feature type="region of interest" description="Disordered" evidence="1">
    <location>
        <begin position="354"/>
        <end position="409"/>
    </location>
</feature>
<dbReference type="EMBL" id="VXIS01000088">
    <property type="protein sequence ID" value="KAA8906542.1"/>
    <property type="molecule type" value="Genomic_DNA"/>
</dbReference>
<dbReference type="Pfam" id="PF09421">
    <property type="entry name" value="FRQ"/>
    <property type="match status" value="2"/>
</dbReference>
<evidence type="ECO:0000313" key="3">
    <source>
        <dbReference type="Proteomes" id="UP000326924"/>
    </source>
</evidence>
<feature type="region of interest" description="Disordered" evidence="1">
    <location>
        <begin position="1"/>
        <end position="53"/>
    </location>
</feature>
<protein>
    <submittedName>
        <fullName evidence="2">Frequency clock protein</fullName>
    </submittedName>
</protein>
<gene>
    <name evidence="2" type="ORF">FN846DRAFT_778230</name>
</gene>
<dbReference type="AlphaFoldDB" id="A0A5J5EX50"/>
<keyword evidence="3" id="KW-1185">Reference proteome</keyword>
<dbReference type="GO" id="GO:0005634">
    <property type="term" value="C:nucleus"/>
    <property type="evidence" value="ECO:0007669"/>
    <property type="project" value="InterPro"/>
</dbReference>
<sequence>MPSQHRKKHQQGARHPRPPKSHHGGFPDRNTQPGYRGGQTRVFDSTEESNSDSFRSVIDDLTIKNQKLKKRLRKLEGLHAQHVTHSERLFELRVHDLPEDKKAELERILQSFTSSIENGRTARDAATQGNEFASGNRSSALDSGYASVSRSGNDSSAPSSGQGRDMRRDDSGKMWPSSSNTSEAAKMKLVVRRLEQLFTGGVQGASADRRITQQQQDVSDLAKAEDNEAKLLAGGQIDVEGTREASLMSPPSNPSIPSIDSDSKESLLTIDEPEQRPTRPIDLDPSREQVAEDNIEYLTHMTESSSKGPGMGTGWMYLNLIINLAQLHTINVTPPFVKKAISVVSSKLELSPDGKMVRWRGDDSPGYDSTMTSSMGDDGSSEQSPTKAGGGSGPSGNEMNPVQSDGSDQRFHYKPMFARSQSFDDDSSSFATSSDTDPDAPRRSNSGESRGSSGRRDTGPIIFYKGGGFCTDLSSQPLREDEEWSMQVQPQYAYVRATTRPLGAAARQPPAPSTKDDSPLFREDSTIPQEEDVMEIDPDDASLIEFSPKFTATSPTNSPPAPIEFEASGIGGVLPADNFAIN</sequence>
<feature type="region of interest" description="Disordered" evidence="1">
    <location>
        <begin position="501"/>
        <end position="522"/>
    </location>
</feature>
<feature type="compositionally biased region" description="Polar residues" evidence="1">
    <location>
        <begin position="367"/>
        <end position="386"/>
    </location>
</feature>
<proteinExistence type="predicted"/>
<dbReference type="GO" id="GO:0007623">
    <property type="term" value="P:circadian rhythm"/>
    <property type="evidence" value="ECO:0007669"/>
    <property type="project" value="InterPro"/>
</dbReference>
<feature type="compositionally biased region" description="Polar residues" evidence="1">
    <location>
        <begin position="128"/>
        <end position="162"/>
    </location>
</feature>
<feature type="non-terminal residue" evidence="2">
    <location>
        <position position="582"/>
    </location>
</feature>
<feature type="region of interest" description="Disordered" evidence="1">
    <location>
        <begin position="421"/>
        <end position="465"/>
    </location>
</feature>
<evidence type="ECO:0000313" key="2">
    <source>
        <dbReference type="EMBL" id="KAA8906542.1"/>
    </source>
</evidence>
<comment type="caution">
    <text evidence="2">The sequence shown here is derived from an EMBL/GenBank/DDBJ whole genome shotgun (WGS) entry which is preliminary data.</text>
</comment>
<reference evidence="2 3" key="1">
    <citation type="submission" date="2019-09" db="EMBL/GenBank/DDBJ databases">
        <title>Draft genome of the ectomycorrhizal ascomycete Sphaerosporella brunnea.</title>
        <authorList>
            <consortium name="DOE Joint Genome Institute"/>
            <person name="Benucci G.M."/>
            <person name="Marozzi G."/>
            <person name="Antonielli L."/>
            <person name="Sanchez S."/>
            <person name="Marco P."/>
            <person name="Wang X."/>
            <person name="Falini L.B."/>
            <person name="Barry K."/>
            <person name="Haridas S."/>
            <person name="Lipzen A."/>
            <person name="Labutti K."/>
            <person name="Grigoriev I.V."/>
            <person name="Murat C."/>
            <person name="Martin F."/>
            <person name="Albertini E."/>
            <person name="Donnini D."/>
            <person name="Bonito G."/>
        </authorList>
    </citation>
    <scope>NUCLEOTIDE SEQUENCE [LARGE SCALE GENOMIC DNA]</scope>
    <source>
        <strain evidence="2 3">Sb_GMNB300</strain>
    </source>
</reference>
<dbReference type="GO" id="GO:0005737">
    <property type="term" value="C:cytoplasm"/>
    <property type="evidence" value="ECO:0007669"/>
    <property type="project" value="InterPro"/>
</dbReference>
<dbReference type="GO" id="GO:0006355">
    <property type="term" value="P:regulation of DNA-templated transcription"/>
    <property type="evidence" value="ECO:0007669"/>
    <property type="project" value="InterPro"/>
</dbReference>
<evidence type="ECO:0000256" key="1">
    <source>
        <dbReference type="SAM" id="MobiDB-lite"/>
    </source>
</evidence>
<feature type="compositionally biased region" description="Basic and acidic residues" evidence="1">
    <location>
        <begin position="354"/>
        <end position="363"/>
    </location>
</feature>
<feature type="region of interest" description="Disordered" evidence="1">
    <location>
        <begin position="234"/>
        <end position="265"/>
    </location>
</feature>
<feature type="region of interest" description="Disordered" evidence="1">
    <location>
        <begin position="128"/>
        <end position="182"/>
    </location>
</feature>
<dbReference type="InterPro" id="IPR018554">
    <property type="entry name" value="FRQ"/>
</dbReference>
<dbReference type="InParanoid" id="A0A5J5EX50"/>
<organism evidence="2 3">
    <name type="scientific">Sphaerosporella brunnea</name>
    <dbReference type="NCBI Taxonomy" id="1250544"/>
    <lineage>
        <taxon>Eukaryota</taxon>
        <taxon>Fungi</taxon>
        <taxon>Dikarya</taxon>
        <taxon>Ascomycota</taxon>
        <taxon>Pezizomycotina</taxon>
        <taxon>Pezizomycetes</taxon>
        <taxon>Pezizales</taxon>
        <taxon>Pyronemataceae</taxon>
        <taxon>Sphaerosporella</taxon>
    </lineage>
</organism>